<evidence type="ECO:0000313" key="1">
    <source>
        <dbReference type="EMBL" id="SVE18884.1"/>
    </source>
</evidence>
<name>A0A383BG71_9ZZZZ</name>
<reference evidence="1" key="1">
    <citation type="submission" date="2018-05" db="EMBL/GenBank/DDBJ databases">
        <authorList>
            <person name="Lanie J.A."/>
            <person name="Ng W.-L."/>
            <person name="Kazmierczak K.M."/>
            <person name="Andrzejewski T.M."/>
            <person name="Davidsen T.M."/>
            <person name="Wayne K.J."/>
            <person name="Tettelin H."/>
            <person name="Glass J.I."/>
            <person name="Rusch D."/>
            <person name="Podicherti R."/>
            <person name="Tsui H.-C.T."/>
            <person name="Winkler M.E."/>
        </authorList>
    </citation>
    <scope>NUCLEOTIDE SEQUENCE</scope>
</reference>
<gene>
    <name evidence="1" type="ORF">METZ01_LOCUS471738</name>
</gene>
<dbReference type="EMBL" id="UINC01200138">
    <property type="protein sequence ID" value="SVE18884.1"/>
    <property type="molecule type" value="Genomic_DNA"/>
</dbReference>
<feature type="non-terminal residue" evidence="1">
    <location>
        <position position="172"/>
    </location>
</feature>
<proteinExistence type="predicted"/>
<organism evidence="1">
    <name type="scientific">marine metagenome</name>
    <dbReference type="NCBI Taxonomy" id="408172"/>
    <lineage>
        <taxon>unclassified sequences</taxon>
        <taxon>metagenomes</taxon>
        <taxon>ecological metagenomes</taxon>
    </lineage>
</organism>
<dbReference type="Gene3D" id="3.20.20.60">
    <property type="entry name" value="Phosphoenolpyruvate-binding domains"/>
    <property type="match status" value="1"/>
</dbReference>
<protein>
    <submittedName>
        <fullName evidence="1">Uncharacterized protein</fullName>
    </submittedName>
</protein>
<sequence length="172" mass="19359">MTKKNERIVMSTAIEVIGGSRPLQIEEFARRAHGYVSNPSRNPLKEVLDSFASVSETPPLLGIFNDIPWHQFRESEAHSWAKAGFSWIVNDAEHRQREGWYGTEQNAIEGRLGMLNVQRLHREALSAHGDVFQLGARASMRPYGTTYEEAEQFYKSVQFPVPGKATAVDRGG</sequence>
<dbReference type="AlphaFoldDB" id="A0A383BG71"/>
<accession>A0A383BG71</accession>
<dbReference type="InterPro" id="IPR040442">
    <property type="entry name" value="Pyrv_kinase-like_dom_sf"/>
</dbReference>